<reference evidence="3 4" key="1">
    <citation type="journal article" date="2016" name="Nat. Commun.">
        <title>Thousands of microbial genomes shed light on interconnected biogeochemical processes in an aquifer system.</title>
        <authorList>
            <person name="Anantharaman K."/>
            <person name="Brown C.T."/>
            <person name="Hug L.A."/>
            <person name="Sharon I."/>
            <person name="Castelle C.J."/>
            <person name="Probst A.J."/>
            <person name="Thomas B.C."/>
            <person name="Singh A."/>
            <person name="Wilkins M.J."/>
            <person name="Karaoz U."/>
            <person name="Brodie E.L."/>
            <person name="Williams K.H."/>
            <person name="Hubbard S.S."/>
            <person name="Banfield J.F."/>
        </authorList>
    </citation>
    <scope>NUCLEOTIDE SEQUENCE [LARGE SCALE GENOMIC DNA]</scope>
</reference>
<name>A0A1G2U4Y9_9BACT</name>
<gene>
    <name evidence="3" type="ORF">A2920_01305</name>
</gene>
<comment type="caution">
    <text evidence="3">The sequence shown here is derived from an EMBL/GenBank/DDBJ whole genome shotgun (WGS) entry which is preliminary data.</text>
</comment>
<feature type="transmembrane region" description="Helical" evidence="2">
    <location>
        <begin position="20"/>
        <end position="44"/>
    </location>
</feature>
<keyword evidence="2" id="KW-1133">Transmembrane helix</keyword>
<sequence>MTTVINNPSEIKERQSSAMSGGAGVVIGAILVILVLVAVVLLTLPYIRKQMDSITNTKPTINVVLPEIPTTFPTPQENTTP</sequence>
<proteinExistence type="predicted"/>
<evidence type="ECO:0000256" key="1">
    <source>
        <dbReference type="SAM" id="MobiDB-lite"/>
    </source>
</evidence>
<dbReference type="Proteomes" id="UP000179283">
    <property type="component" value="Unassembled WGS sequence"/>
</dbReference>
<protein>
    <submittedName>
        <fullName evidence="3">Uncharacterized protein</fullName>
    </submittedName>
</protein>
<evidence type="ECO:0000256" key="2">
    <source>
        <dbReference type="SAM" id="Phobius"/>
    </source>
</evidence>
<organism evidence="3 4">
    <name type="scientific">Candidatus Zambryskibacteria bacterium RIFCSPLOWO2_01_FULL_43_17</name>
    <dbReference type="NCBI Taxonomy" id="1802760"/>
    <lineage>
        <taxon>Bacteria</taxon>
        <taxon>Candidatus Zambryskiibacteriota</taxon>
    </lineage>
</organism>
<dbReference type="EMBL" id="MHWD01000008">
    <property type="protein sequence ID" value="OHB04566.1"/>
    <property type="molecule type" value="Genomic_DNA"/>
</dbReference>
<evidence type="ECO:0000313" key="4">
    <source>
        <dbReference type="Proteomes" id="UP000179283"/>
    </source>
</evidence>
<dbReference type="AlphaFoldDB" id="A0A1G2U4Y9"/>
<keyword evidence="2" id="KW-0812">Transmembrane</keyword>
<accession>A0A1G2U4Y9</accession>
<evidence type="ECO:0000313" key="3">
    <source>
        <dbReference type="EMBL" id="OHB04566.1"/>
    </source>
</evidence>
<keyword evidence="2" id="KW-0472">Membrane</keyword>
<feature type="region of interest" description="Disordered" evidence="1">
    <location>
        <begin position="1"/>
        <end position="20"/>
    </location>
</feature>